<dbReference type="Proteomes" id="UP000281261">
    <property type="component" value="Unassembled WGS sequence"/>
</dbReference>
<protein>
    <submittedName>
        <fullName evidence="2">Uncharacterized protein</fullName>
    </submittedName>
</protein>
<feature type="transmembrane region" description="Helical" evidence="1">
    <location>
        <begin position="364"/>
        <end position="383"/>
    </location>
</feature>
<evidence type="ECO:0000256" key="1">
    <source>
        <dbReference type="SAM" id="Phobius"/>
    </source>
</evidence>
<keyword evidence="1" id="KW-0472">Membrane</keyword>
<sequence>MKQQENMTKLIEERSKQTIRKTINEAELLLIRIVDYYRSPFDVCWALFALGNREECYNRPAVRNFVSYIYNWCLQKKYTTKRDIVALIMSPHVLKKFGKKLPSDYLEFTNKLVIEFFEERMPGVYTESFEYLYSIVASTEKIPDRVKEKIIDQIKIAAQNDWFSDLWRCALGIACLIEMGVTNDLFQNNLRWLLSHVRLNEINEEEIIIVSWLMNTYLRRQQLDKEIRTELENLNKKVTKRLIDLSQTLKDTLLTAWTQIGVAEEDSEPELGFAISHLGIIELSLLIITLSSLLPELLICYSTEEHEKIREELKNEVLVKEKRKTGSLLLIMTGLFLSFMYTFYPHYREFTISIAPETFAKPLIFLYFAAWFFIPPQLILNAVDELLGRKVIPKRIYEILITIVIGIIEFIIQILFLGGI</sequence>
<keyword evidence="1" id="KW-1133">Transmembrane helix</keyword>
<feature type="transmembrane region" description="Helical" evidence="1">
    <location>
        <begin position="325"/>
        <end position="344"/>
    </location>
</feature>
<keyword evidence="1" id="KW-0812">Transmembrane</keyword>
<accession>A0A420ZC28</accession>
<evidence type="ECO:0000313" key="2">
    <source>
        <dbReference type="EMBL" id="RLC36738.1"/>
    </source>
</evidence>
<reference evidence="2 3" key="1">
    <citation type="submission" date="2018-06" db="EMBL/GenBank/DDBJ databases">
        <title>Extensive metabolic versatility and redundancy in microbially diverse, dynamic hydrothermal sediments.</title>
        <authorList>
            <person name="Dombrowski N."/>
            <person name="Teske A."/>
            <person name="Baker B.J."/>
        </authorList>
    </citation>
    <scope>NUCLEOTIDE SEQUENCE [LARGE SCALE GENOMIC DNA]</scope>
    <source>
        <strain evidence="2">B79_G16</strain>
    </source>
</reference>
<feature type="transmembrane region" description="Helical" evidence="1">
    <location>
        <begin position="395"/>
        <end position="416"/>
    </location>
</feature>
<dbReference type="EMBL" id="QMNG01000032">
    <property type="protein sequence ID" value="RLC36738.1"/>
    <property type="molecule type" value="Genomic_DNA"/>
</dbReference>
<name>A0A420ZC28_UNCK3</name>
<dbReference type="AlphaFoldDB" id="A0A420ZC28"/>
<proteinExistence type="predicted"/>
<organism evidence="2 3">
    <name type="scientific">candidate division Kazan bacterium</name>
    <dbReference type="NCBI Taxonomy" id="2202143"/>
    <lineage>
        <taxon>Bacteria</taxon>
        <taxon>Bacteria division Kazan-3B-28</taxon>
    </lineage>
</organism>
<evidence type="ECO:0000313" key="3">
    <source>
        <dbReference type="Proteomes" id="UP000281261"/>
    </source>
</evidence>
<gene>
    <name evidence="2" type="ORF">DRH29_03930</name>
</gene>
<comment type="caution">
    <text evidence="2">The sequence shown here is derived from an EMBL/GenBank/DDBJ whole genome shotgun (WGS) entry which is preliminary data.</text>
</comment>